<dbReference type="Proteomes" id="UP000316095">
    <property type="component" value="Unassembled WGS sequence"/>
</dbReference>
<keyword evidence="3" id="KW-0808">Transferase</keyword>
<evidence type="ECO:0000313" key="3">
    <source>
        <dbReference type="EMBL" id="TWT60195.1"/>
    </source>
</evidence>
<dbReference type="InterPro" id="IPR017438">
    <property type="entry name" value="ATP-NAD_kinase_N"/>
</dbReference>
<evidence type="ECO:0000259" key="1">
    <source>
        <dbReference type="Pfam" id="PF00781"/>
    </source>
</evidence>
<dbReference type="Gene3D" id="2.60.200.40">
    <property type="match status" value="1"/>
</dbReference>
<organism evidence="3 4">
    <name type="scientific">Rubinisphaera italica</name>
    <dbReference type="NCBI Taxonomy" id="2527969"/>
    <lineage>
        <taxon>Bacteria</taxon>
        <taxon>Pseudomonadati</taxon>
        <taxon>Planctomycetota</taxon>
        <taxon>Planctomycetia</taxon>
        <taxon>Planctomycetales</taxon>
        <taxon>Planctomycetaceae</taxon>
        <taxon>Rubinisphaera</taxon>
    </lineage>
</organism>
<sequence>MSGSGLREPQLQRLTQRLEELGYAPCVYGNREMMAEDLKQESFRAQTRCLVAAGGDGTVDDLINRFPGIPLTILAMGTENLLAKQYEIPRNGALVAEMIAAGHTRNIDLGLAGQKRFAVMASCGFDATVVKKAHEARQGRITKLHYIRPILETIFHRKRIELVATSPDLPKPFSCELAVVSNVSRYASNLPVNPDAIDNDGLLDICLFRNITALRLIRHSLQGFLSGEITSTNIHRFSSQMVKLTSSSAVPIQADGDPIAETPLEFRVLPKALELIVPEQAANSKLVQIYVQNFAAE</sequence>
<dbReference type="GO" id="GO:0008929">
    <property type="term" value="F:methylglyoxal synthase activity"/>
    <property type="evidence" value="ECO:0007669"/>
    <property type="project" value="InterPro"/>
</dbReference>
<proteinExistence type="predicted"/>
<feature type="domain" description="DAGKc" evidence="1">
    <location>
        <begin position="2"/>
        <end position="110"/>
    </location>
</feature>
<dbReference type="GO" id="GO:0005829">
    <property type="term" value="C:cytosol"/>
    <property type="evidence" value="ECO:0007669"/>
    <property type="project" value="TreeGrafter"/>
</dbReference>
<dbReference type="GO" id="GO:0004143">
    <property type="term" value="F:ATP-dependent diacylglycerol kinase activity"/>
    <property type="evidence" value="ECO:0007669"/>
    <property type="project" value="UniProtKB-EC"/>
</dbReference>
<keyword evidence="4" id="KW-1185">Reference proteome</keyword>
<dbReference type="SUPFAM" id="SSF111331">
    <property type="entry name" value="NAD kinase/diacylglycerol kinase-like"/>
    <property type="match status" value="1"/>
</dbReference>
<dbReference type="PANTHER" id="PTHR30492:SF0">
    <property type="entry name" value="METHYLGLYOXAL SYNTHASE"/>
    <property type="match status" value="1"/>
</dbReference>
<dbReference type="Pfam" id="PF00781">
    <property type="entry name" value="DAGK_cat"/>
    <property type="match status" value="1"/>
</dbReference>
<dbReference type="InterPro" id="IPR004363">
    <property type="entry name" value="Methylgl_synth"/>
</dbReference>
<dbReference type="AlphaFoldDB" id="A0A5C5XDJ4"/>
<evidence type="ECO:0000313" key="4">
    <source>
        <dbReference type="Proteomes" id="UP000316095"/>
    </source>
</evidence>
<feature type="domain" description="YegS/DAGK C-terminal" evidence="2">
    <location>
        <begin position="121"/>
        <end position="276"/>
    </location>
</feature>
<dbReference type="InterPro" id="IPR001206">
    <property type="entry name" value="Diacylglycerol_kinase_cat_dom"/>
</dbReference>
<dbReference type="Gene3D" id="3.40.50.10330">
    <property type="entry name" value="Probable inorganic polyphosphate/atp-NAD kinase, domain 1"/>
    <property type="match status" value="1"/>
</dbReference>
<gene>
    <name evidence="3" type="primary">dagK_1</name>
    <name evidence="3" type="ORF">Pan54_09090</name>
</gene>
<dbReference type="PANTHER" id="PTHR30492">
    <property type="entry name" value="METHYLGLYOXAL SYNTHASE"/>
    <property type="match status" value="1"/>
</dbReference>
<dbReference type="EMBL" id="SJPG01000001">
    <property type="protein sequence ID" value="TWT60195.1"/>
    <property type="molecule type" value="Genomic_DNA"/>
</dbReference>
<name>A0A5C5XDJ4_9PLAN</name>
<dbReference type="InterPro" id="IPR045540">
    <property type="entry name" value="YegS/DAGK_C"/>
</dbReference>
<dbReference type="EC" id="2.7.1.107" evidence="3"/>
<keyword evidence="3" id="KW-0418">Kinase</keyword>
<comment type="caution">
    <text evidence="3">The sequence shown here is derived from an EMBL/GenBank/DDBJ whole genome shotgun (WGS) entry which is preliminary data.</text>
</comment>
<accession>A0A5C5XDJ4</accession>
<dbReference type="GO" id="GO:0019242">
    <property type="term" value="P:methylglyoxal biosynthetic process"/>
    <property type="evidence" value="ECO:0007669"/>
    <property type="project" value="InterPro"/>
</dbReference>
<reference evidence="3 4" key="1">
    <citation type="submission" date="2019-02" db="EMBL/GenBank/DDBJ databases">
        <title>Deep-cultivation of Planctomycetes and their phenomic and genomic characterization uncovers novel biology.</title>
        <authorList>
            <person name="Wiegand S."/>
            <person name="Jogler M."/>
            <person name="Boedeker C."/>
            <person name="Pinto D."/>
            <person name="Vollmers J."/>
            <person name="Rivas-Marin E."/>
            <person name="Kohn T."/>
            <person name="Peeters S.H."/>
            <person name="Heuer A."/>
            <person name="Rast P."/>
            <person name="Oberbeckmann S."/>
            <person name="Bunk B."/>
            <person name="Jeske O."/>
            <person name="Meyerdierks A."/>
            <person name="Storesund J.E."/>
            <person name="Kallscheuer N."/>
            <person name="Luecker S."/>
            <person name="Lage O.M."/>
            <person name="Pohl T."/>
            <person name="Merkel B.J."/>
            <person name="Hornburger P."/>
            <person name="Mueller R.-W."/>
            <person name="Bruemmer F."/>
            <person name="Labrenz M."/>
            <person name="Spormann A.M."/>
            <person name="Op Den Camp H."/>
            <person name="Overmann J."/>
            <person name="Amann R."/>
            <person name="Jetten M.S.M."/>
            <person name="Mascher T."/>
            <person name="Medema M.H."/>
            <person name="Devos D.P."/>
            <person name="Kaster A.-K."/>
            <person name="Ovreas L."/>
            <person name="Rohde M."/>
            <person name="Galperin M.Y."/>
            <person name="Jogler C."/>
        </authorList>
    </citation>
    <scope>NUCLEOTIDE SEQUENCE [LARGE SCALE GENOMIC DNA]</scope>
    <source>
        <strain evidence="3 4">Pan54</strain>
    </source>
</reference>
<evidence type="ECO:0000259" key="2">
    <source>
        <dbReference type="Pfam" id="PF19279"/>
    </source>
</evidence>
<dbReference type="Pfam" id="PF19279">
    <property type="entry name" value="YegS_C"/>
    <property type="match status" value="1"/>
</dbReference>
<protein>
    <submittedName>
        <fullName evidence="3">Diacylglycerol kinase</fullName>
        <ecNumber evidence="3">2.7.1.107</ecNumber>
    </submittedName>
</protein>
<dbReference type="InterPro" id="IPR016064">
    <property type="entry name" value="NAD/diacylglycerol_kinase_sf"/>
</dbReference>